<feature type="domain" description="THAP9-like helix-turn-helix" evidence="1">
    <location>
        <begin position="3"/>
        <end position="66"/>
    </location>
</feature>
<evidence type="ECO:0000259" key="1">
    <source>
        <dbReference type="Pfam" id="PF12017"/>
    </source>
</evidence>
<feature type="non-terminal residue" evidence="2">
    <location>
        <position position="87"/>
    </location>
</feature>
<dbReference type="Pfam" id="PF12017">
    <property type="entry name" value="Tnp_P_element"/>
    <property type="match status" value="1"/>
</dbReference>
<gene>
    <name evidence="2" type="ORF">BINO364_LOCUS5349</name>
</gene>
<dbReference type="InterPro" id="IPR021896">
    <property type="entry name" value="THAP9-like_HTH"/>
</dbReference>
<evidence type="ECO:0000313" key="3">
    <source>
        <dbReference type="Proteomes" id="UP000838878"/>
    </source>
</evidence>
<dbReference type="EMBL" id="OV170233">
    <property type="protein sequence ID" value="CAH0718944.1"/>
    <property type="molecule type" value="Genomic_DNA"/>
</dbReference>
<sequence length="87" mass="10174">MLKQYDDFQMELFNRVLQNKGNKSLSHDKYPPQLRAFAITLHFYSAKAFAYVRNKFNLALPHPSELFDPDTVQSMQIQAFHKKPSIA</sequence>
<evidence type="ECO:0000313" key="2">
    <source>
        <dbReference type="EMBL" id="CAH0718944.1"/>
    </source>
</evidence>
<proteinExistence type="predicted"/>
<reference evidence="2" key="1">
    <citation type="submission" date="2021-12" db="EMBL/GenBank/DDBJ databases">
        <authorList>
            <person name="Martin H S."/>
        </authorList>
    </citation>
    <scope>NUCLEOTIDE SEQUENCE</scope>
</reference>
<organism evidence="2 3">
    <name type="scientific">Brenthis ino</name>
    <name type="common">lesser marbled fritillary</name>
    <dbReference type="NCBI Taxonomy" id="405034"/>
    <lineage>
        <taxon>Eukaryota</taxon>
        <taxon>Metazoa</taxon>
        <taxon>Ecdysozoa</taxon>
        <taxon>Arthropoda</taxon>
        <taxon>Hexapoda</taxon>
        <taxon>Insecta</taxon>
        <taxon>Pterygota</taxon>
        <taxon>Neoptera</taxon>
        <taxon>Endopterygota</taxon>
        <taxon>Lepidoptera</taxon>
        <taxon>Glossata</taxon>
        <taxon>Ditrysia</taxon>
        <taxon>Papilionoidea</taxon>
        <taxon>Nymphalidae</taxon>
        <taxon>Heliconiinae</taxon>
        <taxon>Argynnini</taxon>
        <taxon>Brenthis</taxon>
    </lineage>
</organism>
<name>A0A8J9Y4V6_9NEOP</name>
<dbReference type="AlphaFoldDB" id="A0A8J9Y4V6"/>
<dbReference type="OrthoDB" id="7312725at2759"/>
<protein>
    <recommendedName>
        <fullName evidence="1">THAP9-like helix-turn-helix domain-containing protein</fullName>
    </recommendedName>
</protein>
<accession>A0A8J9Y4V6</accession>
<keyword evidence="3" id="KW-1185">Reference proteome</keyword>
<dbReference type="Proteomes" id="UP000838878">
    <property type="component" value="Chromosome 13"/>
</dbReference>